<dbReference type="AlphaFoldDB" id="A0A423I8A2"/>
<organism evidence="1 2">
    <name type="scientific">Pseudomonas lini</name>
    <dbReference type="NCBI Taxonomy" id="163011"/>
    <lineage>
        <taxon>Bacteria</taxon>
        <taxon>Pseudomonadati</taxon>
        <taxon>Pseudomonadota</taxon>
        <taxon>Gammaproteobacteria</taxon>
        <taxon>Pseudomonadales</taxon>
        <taxon>Pseudomonadaceae</taxon>
        <taxon>Pseudomonas</taxon>
    </lineage>
</organism>
<evidence type="ECO:0000313" key="2">
    <source>
        <dbReference type="Proteomes" id="UP000284168"/>
    </source>
</evidence>
<dbReference type="Proteomes" id="UP000284168">
    <property type="component" value="Unassembled WGS sequence"/>
</dbReference>
<dbReference type="EMBL" id="MOBN01000049">
    <property type="protein sequence ID" value="RON21614.1"/>
    <property type="molecule type" value="Genomic_DNA"/>
</dbReference>
<gene>
    <name evidence="1" type="ORF">BK663_28720</name>
</gene>
<comment type="caution">
    <text evidence="1">The sequence shown here is derived from an EMBL/GenBank/DDBJ whole genome shotgun (WGS) entry which is preliminary data.</text>
</comment>
<proteinExistence type="predicted"/>
<name>A0A423I8A2_9PSED</name>
<accession>A0A423I8A2</accession>
<reference evidence="1 2" key="1">
    <citation type="submission" date="2016-10" db="EMBL/GenBank/DDBJ databases">
        <title>Comparative genome analysis of multiple Pseudomonas spp. focuses on biocontrol and plant growth promoting traits.</title>
        <authorList>
            <person name="Tao X.-Y."/>
            <person name="Taylor C.G."/>
        </authorList>
    </citation>
    <scope>NUCLEOTIDE SEQUENCE [LARGE SCALE GENOMIC DNA]</scope>
    <source>
        <strain evidence="1 2">48C10</strain>
    </source>
</reference>
<evidence type="ECO:0000313" key="1">
    <source>
        <dbReference type="EMBL" id="RON21614.1"/>
    </source>
</evidence>
<sequence>MKYLSAGDSQGTAKRLKDQLSAALTEAKGARIRSLDGLNLMQTIVSKGDPSVDSLQAIVYKIRLFN</sequence>
<protein>
    <submittedName>
        <fullName evidence="1">Uncharacterized protein</fullName>
    </submittedName>
</protein>